<evidence type="ECO:0000256" key="3">
    <source>
        <dbReference type="ARBA" id="ARBA00022529"/>
    </source>
</evidence>
<evidence type="ECO:0000256" key="6">
    <source>
        <dbReference type="ARBA" id="ARBA00023295"/>
    </source>
</evidence>
<evidence type="ECO:0000256" key="5">
    <source>
        <dbReference type="ARBA" id="ARBA00022801"/>
    </source>
</evidence>
<proteinExistence type="evidence at transcript level"/>
<dbReference type="AlphaFoldDB" id="A0A1V1FVM3"/>
<feature type="disulfide bond" evidence="7">
    <location>
        <begin position="33"/>
        <end position="38"/>
    </location>
</feature>
<evidence type="ECO:0000313" key="8">
    <source>
        <dbReference type="EMBL" id="BAX07438.1"/>
    </source>
</evidence>
<dbReference type="EC" id="3.2.1.17" evidence="2"/>
<dbReference type="PANTHER" id="PTHR11195">
    <property type="entry name" value="DESTABILASE-RELATED"/>
    <property type="match status" value="1"/>
</dbReference>
<sequence>MLQASGQSMGTVSELCMGCLCEASTDCNRNFRCDGSYCGMFRISTPYWRDAGSPVMKGDNSTTVGVFERCVLDPYCASRTVQGYMARFSKDCNGDKKVDCNDFALLHYQGAGCEGDPDEGFEDFRTKLNECLAEVAG</sequence>
<accession>A0A1V1FVM3</accession>
<reference evidence="8" key="1">
    <citation type="journal article" date="2017" name="PLoS ONE">
        <title>Caste-, sex-, and age-dependent expression of immune-related genes in a Japanese subterranean termite, Reticulitermes speratus.</title>
        <authorList>
            <person name="Mitaka Y."/>
            <person name="Kobayashi K."/>
            <person name="Matsuura K."/>
        </authorList>
    </citation>
    <scope>NUCLEOTIDE SEQUENCE</scope>
    <source>
        <tissue evidence="8">Whole body</tissue>
    </source>
</reference>
<keyword evidence="6" id="KW-0326">Glycosidase</keyword>
<evidence type="ECO:0000256" key="1">
    <source>
        <dbReference type="ARBA" id="ARBA00000632"/>
    </source>
</evidence>
<dbReference type="CDD" id="cd16890">
    <property type="entry name" value="lyz_i"/>
    <property type="match status" value="1"/>
</dbReference>
<evidence type="ECO:0000256" key="2">
    <source>
        <dbReference type="ARBA" id="ARBA00012732"/>
    </source>
</evidence>
<organism evidence="8">
    <name type="scientific">Reticulitermes speratus</name>
    <dbReference type="NCBI Taxonomy" id="60591"/>
    <lineage>
        <taxon>Eukaryota</taxon>
        <taxon>Metazoa</taxon>
        <taxon>Ecdysozoa</taxon>
        <taxon>Arthropoda</taxon>
        <taxon>Hexapoda</taxon>
        <taxon>Insecta</taxon>
        <taxon>Pterygota</taxon>
        <taxon>Neoptera</taxon>
        <taxon>Polyneoptera</taxon>
        <taxon>Dictyoptera</taxon>
        <taxon>Blattodea</taxon>
        <taxon>Blattoidea</taxon>
        <taxon>Termitoidae</taxon>
        <taxon>Rhinotermitidae</taxon>
        <taxon>Reticulitermes</taxon>
        <taxon>Frontotermes</taxon>
    </lineage>
</organism>
<dbReference type="GO" id="GO:0042742">
    <property type="term" value="P:defense response to bacterium"/>
    <property type="evidence" value="ECO:0007669"/>
    <property type="project" value="UniProtKB-KW"/>
</dbReference>
<feature type="disulfide bond" evidence="7">
    <location>
        <begin position="70"/>
        <end position="76"/>
    </location>
</feature>
<keyword evidence="7" id="KW-1015">Disulfide bond</keyword>
<evidence type="ECO:0000256" key="7">
    <source>
        <dbReference type="PIRSR" id="PIRSR608597-3"/>
    </source>
</evidence>
<feature type="disulfide bond" evidence="7">
    <location>
        <begin position="16"/>
        <end position="100"/>
    </location>
</feature>
<dbReference type="Gene3D" id="1.10.530.10">
    <property type="match status" value="1"/>
</dbReference>
<dbReference type="Pfam" id="PF05497">
    <property type="entry name" value="Destabilase"/>
    <property type="match status" value="1"/>
</dbReference>
<keyword evidence="3" id="KW-0929">Antimicrobial</keyword>
<protein>
    <recommendedName>
        <fullName evidence="2">lysozyme</fullName>
        <ecNumber evidence="2">3.2.1.17</ecNumber>
    </recommendedName>
</protein>
<dbReference type="GO" id="GO:0031640">
    <property type="term" value="P:killing of cells of another organism"/>
    <property type="evidence" value="ECO:0007669"/>
    <property type="project" value="UniProtKB-KW"/>
</dbReference>
<feature type="disulfide bond" evidence="7">
    <location>
        <begin position="21"/>
        <end position="27"/>
    </location>
</feature>
<dbReference type="GO" id="GO:0003796">
    <property type="term" value="F:lysozyme activity"/>
    <property type="evidence" value="ECO:0007669"/>
    <property type="project" value="UniProtKB-EC"/>
</dbReference>
<dbReference type="PROSITE" id="PS51909">
    <property type="entry name" value="LYSOZYME_I"/>
    <property type="match status" value="1"/>
</dbReference>
<name>A0A1V1FVM3_9NEOP</name>
<keyword evidence="5" id="KW-0378">Hydrolase</keyword>
<dbReference type="PANTHER" id="PTHR11195:SF22">
    <property type="entry name" value="LYSOZYME"/>
    <property type="match status" value="1"/>
</dbReference>
<dbReference type="EMBL" id="FX985425">
    <property type="protein sequence ID" value="BAX07438.1"/>
    <property type="molecule type" value="mRNA"/>
</dbReference>
<comment type="catalytic activity">
    <reaction evidence="1">
        <text>Hydrolysis of (1-&gt;4)-beta-linkages between N-acetylmuramic acid and N-acetyl-D-glucosamine residues in a peptidoglycan and between N-acetyl-D-glucosamine residues in chitodextrins.</text>
        <dbReference type="EC" id="3.2.1.17"/>
    </reaction>
</comment>
<dbReference type="FunFam" id="1.10.530.10:FF:000019">
    <property type="entry name" value="lysozyme"/>
    <property type="match status" value="1"/>
</dbReference>
<evidence type="ECO:0000256" key="4">
    <source>
        <dbReference type="ARBA" id="ARBA00022638"/>
    </source>
</evidence>
<dbReference type="InterPro" id="IPR008597">
    <property type="entry name" value="Invert_lysozyme"/>
</dbReference>
<gene>
    <name evidence="8" type="primary">Lys-I2</name>
</gene>
<keyword evidence="4" id="KW-0081">Bacteriolytic enzyme</keyword>